<dbReference type="PROSITE" id="PS50075">
    <property type="entry name" value="CARRIER"/>
    <property type="match status" value="2"/>
</dbReference>
<dbReference type="FunFam" id="3.30.300.30:FF:000010">
    <property type="entry name" value="Enterobactin synthetase component F"/>
    <property type="match status" value="1"/>
</dbReference>
<dbReference type="InterPro" id="IPR025110">
    <property type="entry name" value="AMP-bd_C"/>
</dbReference>
<feature type="domain" description="Carrier" evidence="5">
    <location>
        <begin position="960"/>
        <end position="1035"/>
    </location>
</feature>
<keyword evidence="7" id="KW-1185">Reference proteome</keyword>
<dbReference type="InterPro" id="IPR036736">
    <property type="entry name" value="ACP-like_sf"/>
</dbReference>
<dbReference type="Pfam" id="PF00668">
    <property type="entry name" value="Condensation"/>
    <property type="match status" value="3"/>
</dbReference>
<dbReference type="Gene3D" id="1.10.1200.10">
    <property type="entry name" value="ACP-like"/>
    <property type="match status" value="2"/>
</dbReference>
<dbReference type="InterPro" id="IPR006162">
    <property type="entry name" value="Ppantetheine_attach_site"/>
</dbReference>
<dbReference type="Pfam" id="PF13193">
    <property type="entry name" value="AMP-binding_C"/>
    <property type="match status" value="2"/>
</dbReference>
<dbReference type="Gene3D" id="2.30.38.10">
    <property type="entry name" value="Luciferase, Domain 3"/>
    <property type="match status" value="2"/>
</dbReference>
<dbReference type="InterPro" id="IPR001242">
    <property type="entry name" value="Condensation_dom"/>
</dbReference>
<sequence length="2570" mass="287037">MFQRMNTLVGYRISPQQRHLLSVYNATSTLNAQLVLKGSADIDTARLHQAITDVLNGELLFKTTYHRVEEPSSALQMPDDQIQIELSAHEGTFADDTQLNKWLAAERHRDFNLLTGPMVRVTVVTQPDKTGLVIIGMPSIIADLHTLAILGNRITEQYDTGSASDAGEKLSYLQFAEWQNQLLEDEDNADSVNYWRTKPVSGFRNTLLFDKDAGNRKDYAPASVMLNLNKTSIGQITADKSDYTPEVILYAAWNLLLWRLLKQMPFVSGYVHAFREYEELQSLCGFCAKTLPTQWTWDAQWQIRDLLKATQQEIEDVSAHKDVFLHEPFFSRHSDAGSDYTIPYSFEYVNLEANDVASTSPVNVLSRQCFWEKARLKLVCQQKTDGLVMELQYNASSFSPEDIVFLTDALPVVLTQVVQSPESAITNVSLLSPTYQDRLIHVFNRRDHSCSQLKTVSELFARCVEQYPDQGAVVAGNVRLTYQQLDQRATAIAQHLNRAHAIKKGDLVGVMCGKTEMLPVALLGVIKSGAGFVPIDPSNPADRVNFILQDSGVKLLLIDETYAATTSTVPVVGISQISSTPGENVGLEERSPESVLYVIYTSGTTGKPKGTIIQDRALLNYVSWFRRSFGIDDLDSSLLLGSYAFDLGYTSLWGTLLNGAELHLVDDELVKNPERVIDYITENKLSFVKATPSLFHTLVASDSVQNLAHANLRLVLLGGEPINVRDLTVVATLKPSITLVNHYGPTESTIGTIAHRIDLANLDAYAQLPVIGSPVTNNRIYVMNEARQLVPPGVEGELMVAGMGLAQGYLNRDALTQEKFIADPFYPGQFMYKTGDVGTWLPNGTILFKGRKDDQVKIRGYRVEMDEVQKVMLELTGIKEAVVIPRPSDEYGLELAAYFLATSQQDPADLREAMLQVLPDYMVPSYYVQLDKLPLTPNGKVDKKALPDPNLSKVGHAHAAPRTPLEKKLAGIWSVVLEKNDIGLQDDFFTLGGHSLKAIKLVTQLSKGLGVKIALQDVFVHSTIEKLAQHLQQKGVSVFEPIPVLEKKPCYELSHAQHRLWILHQMEANQTAYNVPAVFQLTGNLDIDAFNQAYETVTNRHESLRTSFCTVDGEPKQYIHQPDEVALRVNFIDLRNEKDQEQQADAYVRQEVATVFDLEKAPLVRAHLLQLEDHRFLFLFTIHHIISDEWSLGILINELLTCYEAYQKGITVPLQPLAIQYKDFAAWQNQKLTSADVDPARTYWLDTFGDEIPVLNFPADYPRPAVQTFTGDRISIELKKDVSDQLSRFNRQHSVTMYMTLLASVTSLLHHYTDQEDMVIGTPMAGRDHPELDGQIGFFVNTLPLRTTFNRTDTFTALVQATRQRVLQAQAHQIYPFDRLVDDLNLDRDLSRSALFDVMVSLSNPESASNNLLRLKDLNIAEYTYSHTISKFDLSFDFQETASGLRVGVEYNTDLFKACRIEKLLDHYARLLTVMLDNPDQALKQYSMLSEDEVNQLLNEFNPTDLNDVYAGSVVQLFEDQVQKTPSATAVVFENKCLTYQELNEQANQLAAYLQCKNAGTTDRRIGLMMGRSMDMVIGVLAVLKSGAAYVPIDADYPAERIEFLINDSEIELLLTDGAGSPIPNPGSVEVVNLSAIAPQLKACPLHNVTRNIAPESLAYVIYTSGSTGAPKGVAVTHQNLTSVAMAWRSSYRLDTFTPRLLQLASLSFDVFMGDLCRSLLNGGALIICPAEVRLQPDRLYDLIAQERINILETTPAIVLPLMDYVYDSQCDVSFMKLLILGSDTCLATDFARLVERFGGHTRILNSYGTTETTIDSSYYEEDLDRIPQSGATPVGKPLPNTQYFILNGSRKLVPVGVNGELYIGGAGVAKGYMNREELTAERFIQIPALASGVVYKTGDKACWLPDGNVDFLGRTDSQIKIRGYRIEPSEVESTLLRLDMIKSAAVVVHTDRTKENRMVAYCVLHDGFSIAEVKDALSGKLPAYMVPSAFNALDRLPLTPNGKINYKALASIAVEETGQAAEYVAPANGIEQTLVAIWQDILNQSSVGANANFFDLGGHSLKATQVISQIHKRLNIAVPLRLIFTHPVLSDLAREISRSGKTAFDAIRNVAPADHYALSYAQKRLWLQHQIGEGQAAYTIKDAYLFDGDLNREAMSVAFEQLINRHESLRTVFSIQAGEPRQFIRNATEIGFTVVYNDLRADAARWDRVKELAENCVKTPFELDSGPLLRALLFRLDETKYVFVLTMHHIISDGWSSGVLIREILALYNACLNQQSSALAPLKLQYKDFAAWHNTVLDGEKLQQLRAFWKQQLSGDLTPVNLLTDRPRPLQKSYRGSTGSLLVARSLADKLHQVSQQQGASLYMVLLATVKVLLYKYTGQEDLCIGTPVSGRVHADLDSQIGFYVNSVPVRTYPKAGQTFLNYLNEVKETVLSAYQHQLYPFESMIDDLNLDYDRSRSPITDVWMHLFTNDLTQESAAIEGMTISEFTLEHAFCKHDLTFNFMHADGQISLIINYSTDLFNAATIDKMLADFVTLAEGVTCDLTVALADILLDEELSEDRAFLESMFNQ</sequence>
<dbReference type="Pfam" id="PF00501">
    <property type="entry name" value="AMP-binding"/>
    <property type="match status" value="2"/>
</dbReference>
<proteinExistence type="inferred from homology"/>
<dbReference type="FunFam" id="3.40.50.980:FF:000001">
    <property type="entry name" value="Non-ribosomal peptide synthetase"/>
    <property type="match status" value="1"/>
</dbReference>
<evidence type="ECO:0000259" key="5">
    <source>
        <dbReference type="PROSITE" id="PS50075"/>
    </source>
</evidence>
<protein>
    <recommendedName>
        <fullName evidence="5">Carrier domain-containing protein</fullName>
    </recommendedName>
</protein>
<dbReference type="SUPFAM" id="SSF56801">
    <property type="entry name" value="Acetyl-CoA synthetase-like"/>
    <property type="match status" value="2"/>
</dbReference>
<evidence type="ECO:0000313" key="7">
    <source>
        <dbReference type="Proteomes" id="UP000033054"/>
    </source>
</evidence>
<dbReference type="PANTHER" id="PTHR45527">
    <property type="entry name" value="NONRIBOSOMAL PEPTIDE SYNTHETASE"/>
    <property type="match status" value="1"/>
</dbReference>
<dbReference type="PATRIC" id="fig|1379870.5.peg.516"/>
<evidence type="ECO:0000256" key="4">
    <source>
        <dbReference type="ARBA" id="ARBA00022553"/>
    </source>
</evidence>
<organism evidence="6 7">
    <name type="scientific">Spirosoma radiotolerans</name>
    <dbReference type="NCBI Taxonomy" id="1379870"/>
    <lineage>
        <taxon>Bacteria</taxon>
        <taxon>Pseudomonadati</taxon>
        <taxon>Bacteroidota</taxon>
        <taxon>Cytophagia</taxon>
        <taxon>Cytophagales</taxon>
        <taxon>Cytophagaceae</taxon>
        <taxon>Spirosoma</taxon>
    </lineage>
</organism>
<dbReference type="CDD" id="cd19531">
    <property type="entry name" value="LCL_NRPS-like"/>
    <property type="match status" value="2"/>
</dbReference>
<dbReference type="PANTHER" id="PTHR45527:SF1">
    <property type="entry name" value="FATTY ACID SYNTHASE"/>
    <property type="match status" value="1"/>
</dbReference>
<dbReference type="SMART" id="SM00823">
    <property type="entry name" value="PKS_PP"/>
    <property type="match status" value="2"/>
</dbReference>
<keyword evidence="3" id="KW-0596">Phosphopantetheine</keyword>
<dbReference type="InterPro" id="IPR023213">
    <property type="entry name" value="CAT-like_dom_sf"/>
</dbReference>
<name>A0A0E3V564_9BACT</name>
<dbReference type="CDD" id="cd05930">
    <property type="entry name" value="A_NRPS"/>
    <property type="match status" value="1"/>
</dbReference>
<dbReference type="GO" id="GO:0043041">
    <property type="term" value="P:amino acid activation for nonribosomal peptide biosynthetic process"/>
    <property type="evidence" value="ECO:0007669"/>
    <property type="project" value="TreeGrafter"/>
</dbReference>
<dbReference type="InterPro" id="IPR009081">
    <property type="entry name" value="PP-bd_ACP"/>
</dbReference>
<dbReference type="GO" id="GO:0003824">
    <property type="term" value="F:catalytic activity"/>
    <property type="evidence" value="ECO:0007669"/>
    <property type="project" value="InterPro"/>
</dbReference>
<dbReference type="InterPro" id="IPR020845">
    <property type="entry name" value="AMP-binding_CS"/>
</dbReference>
<evidence type="ECO:0000256" key="1">
    <source>
        <dbReference type="ARBA" id="ARBA00001957"/>
    </source>
</evidence>
<dbReference type="Gene3D" id="3.30.559.10">
    <property type="entry name" value="Chloramphenicol acetyltransferase-like domain"/>
    <property type="match status" value="3"/>
</dbReference>
<dbReference type="InterPro" id="IPR045851">
    <property type="entry name" value="AMP-bd_C_sf"/>
</dbReference>
<dbReference type="PROSITE" id="PS00012">
    <property type="entry name" value="PHOSPHOPANTETHEINE"/>
    <property type="match status" value="2"/>
</dbReference>
<dbReference type="InterPro" id="IPR000873">
    <property type="entry name" value="AMP-dep_synth/lig_dom"/>
</dbReference>
<gene>
    <name evidence="6" type="ORF">SD10_02305</name>
</gene>
<dbReference type="Proteomes" id="UP000033054">
    <property type="component" value="Chromosome"/>
</dbReference>
<keyword evidence="4" id="KW-0597">Phosphoprotein</keyword>
<dbReference type="EMBL" id="CP010429">
    <property type="protein sequence ID" value="AKD53907.1"/>
    <property type="molecule type" value="Genomic_DNA"/>
</dbReference>
<dbReference type="SUPFAM" id="SSF47336">
    <property type="entry name" value="ACP-like"/>
    <property type="match status" value="2"/>
</dbReference>
<evidence type="ECO:0000256" key="3">
    <source>
        <dbReference type="ARBA" id="ARBA00022450"/>
    </source>
</evidence>
<dbReference type="InterPro" id="IPR020806">
    <property type="entry name" value="PKS_PP-bd"/>
</dbReference>
<dbReference type="GO" id="GO:0005829">
    <property type="term" value="C:cytosol"/>
    <property type="evidence" value="ECO:0007669"/>
    <property type="project" value="TreeGrafter"/>
</dbReference>
<dbReference type="FunFam" id="3.30.559.10:FF:000012">
    <property type="entry name" value="Non-ribosomal peptide synthetase"/>
    <property type="match status" value="1"/>
</dbReference>
<dbReference type="Pfam" id="PF00550">
    <property type="entry name" value="PP-binding"/>
    <property type="match status" value="2"/>
</dbReference>
<comment type="cofactor">
    <cofactor evidence="1">
        <name>pantetheine 4'-phosphate</name>
        <dbReference type="ChEBI" id="CHEBI:47942"/>
    </cofactor>
</comment>
<dbReference type="InterPro" id="IPR010071">
    <property type="entry name" value="AA_adenyl_dom"/>
</dbReference>
<dbReference type="KEGG" id="srd:SD10_02305"/>
<dbReference type="Gene3D" id="3.40.50.980">
    <property type="match status" value="4"/>
</dbReference>
<dbReference type="GO" id="GO:0031177">
    <property type="term" value="F:phosphopantetheine binding"/>
    <property type="evidence" value="ECO:0007669"/>
    <property type="project" value="InterPro"/>
</dbReference>
<accession>A0A0E3V564</accession>
<reference evidence="6 7" key="1">
    <citation type="journal article" date="2014" name="Curr. Microbiol.">
        <title>Spirosoma radiotolerans sp. nov., a gamma-radiation-resistant bacterium isolated from gamma ray-irradiated soil.</title>
        <authorList>
            <person name="Lee J.J."/>
            <person name="Srinivasan S."/>
            <person name="Lim S."/>
            <person name="Joe M."/>
            <person name="Im S."/>
            <person name="Bae S.I."/>
            <person name="Park K.R."/>
            <person name="Han J.H."/>
            <person name="Park S.H."/>
            <person name="Joo B.M."/>
            <person name="Park S.J."/>
            <person name="Kim M.K."/>
        </authorList>
    </citation>
    <scope>NUCLEOTIDE SEQUENCE [LARGE SCALE GENOMIC DNA]</scope>
    <source>
        <strain evidence="6 7">DG5A</strain>
    </source>
</reference>
<dbReference type="Gene3D" id="3.30.559.30">
    <property type="entry name" value="Nonribosomal peptide synthetase, condensation domain"/>
    <property type="match status" value="3"/>
</dbReference>
<dbReference type="FunFam" id="1.10.1200.10:FF:000005">
    <property type="entry name" value="Nonribosomal peptide synthetase 1"/>
    <property type="match status" value="2"/>
</dbReference>
<dbReference type="NCBIfam" id="TIGR01733">
    <property type="entry name" value="AA-adenyl-dom"/>
    <property type="match status" value="2"/>
</dbReference>
<comment type="similarity">
    <text evidence="2">Belongs to the ATP-dependent AMP-binding enzyme family.</text>
</comment>
<feature type="domain" description="Carrier" evidence="5">
    <location>
        <begin position="2026"/>
        <end position="2101"/>
    </location>
</feature>
<evidence type="ECO:0000256" key="2">
    <source>
        <dbReference type="ARBA" id="ARBA00006432"/>
    </source>
</evidence>
<dbReference type="GO" id="GO:0044550">
    <property type="term" value="P:secondary metabolite biosynthetic process"/>
    <property type="evidence" value="ECO:0007669"/>
    <property type="project" value="TreeGrafter"/>
</dbReference>
<dbReference type="STRING" id="1379870.SD10_02305"/>
<dbReference type="SUPFAM" id="SSF52777">
    <property type="entry name" value="CoA-dependent acyltransferases"/>
    <property type="match status" value="6"/>
</dbReference>
<dbReference type="HOGENOM" id="CLU_000022_0_1_10"/>
<dbReference type="NCBIfam" id="NF003417">
    <property type="entry name" value="PRK04813.1"/>
    <property type="match status" value="2"/>
</dbReference>
<dbReference type="Gene3D" id="3.30.300.30">
    <property type="match status" value="2"/>
</dbReference>
<dbReference type="PROSITE" id="PS00455">
    <property type="entry name" value="AMP_BINDING"/>
    <property type="match status" value="2"/>
</dbReference>
<evidence type="ECO:0000313" key="6">
    <source>
        <dbReference type="EMBL" id="AKD53907.1"/>
    </source>
</evidence>